<gene>
    <name evidence="2" type="ORF">LMTR13_17010</name>
</gene>
<proteinExistence type="predicted"/>
<dbReference type="KEGG" id="bic:LMTR13_17010"/>
<dbReference type="EMBL" id="CP016428">
    <property type="protein sequence ID" value="ANW01622.1"/>
    <property type="molecule type" value="Genomic_DNA"/>
</dbReference>
<feature type="compositionally biased region" description="Basic residues" evidence="1">
    <location>
        <begin position="20"/>
        <end position="32"/>
    </location>
</feature>
<protein>
    <submittedName>
        <fullName evidence="2">Uncharacterized protein</fullName>
    </submittedName>
</protein>
<feature type="compositionally biased region" description="Low complexity" evidence="1">
    <location>
        <begin position="1"/>
        <end position="12"/>
    </location>
</feature>
<feature type="region of interest" description="Disordered" evidence="1">
    <location>
        <begin position="1"/>
        <end position="32"/>
    </location>
</feature>
<reference evidence="2 3" key="1">
    <citation type="submission" date="2016-07" db="EMBL/GenBank/DDBJ databases">
        <title>Complete genome sequence of Bradyrhizobium icense LMTR 13T, a potential inoculant strain isolated from lima bean (Phaseolus lunatus) in Peru.</title>
        <authorList>
            <person name="Ormeno-Orrillo E."/>
            <person name="Duran D."/>
            <person name="Rogel M.A."/>
            <person name="Rey L."/>
            <person name="Imperial J."/>
            <person name="Ruiz-Argueso T."/>
            <person name="Martinez-Romero E."/>
        </authorList>
    </citation>
    <scope>NUCLEOTIDE SEQUENCE [LARGE SCALE GENOMIC DNA]</scope>
    <source>
        <strain evidence="2 3">LMTR 13</strain>
    </source>
</reference>
<organism evidence="2 3">
    <name type="scientific">Bradyrhizobium icense</name>
    <dbReference type="NCBI Taxonomy" id="1274631"/>
    <lineage>
        <taxon>Bacteria</taxon>
        <taxon>Pseudomonadati</taxon>
        <taxon>Pseudomonadota</taxon>
        <taxon>Alphaproteobacteria</taxon>
        <taxon>Hyphomicrobiales</taxon>
        <taxon>Nitrobacteraceae</taxon>
        <taxon>Bradyrhizobium</taxon>
    </lineage>
</organism>
<sequence length="116" mass="12419">MSSSASALSQPSREGTIWRKMQRRRKSKKLTQKQRQFVADWVFSKGGTPAKGCAVCGAVKWVVGEYIVAPVRLQGASVMLGGGSLYPLVPLICGNCGNTQFLNAVIMGLKEDGGES</sequence>
<accession>A0A1B1UFR7</accession>
<dbReference type="AlphaFoldDB" id="A0A1B1UFR7"/>
<evidence type="ECO:0000313" key="2">
    <source>
        <dbReference type="EMBL" id="ANW01622.1"/>
    </source>
</evidence>
<evidence type="ECO:0000256" key="1">
    <source>
        <dbReference type="SAM" id="MobiDB-lite"/>
    </source>
</evidence>
<keyword evidence="3" id="KW-1185">Reference proteome</keyword>
<dbReference type="Proteomes" id="UP000092839">
    <property type="component" value="Chromosome"/>
</dbReference>
<evidence type="ECO:0000313" key="3">
    <source>
        <dbReference type="Proteomes" id="UP000092839"/>
    </source>
</evidence>
<name>A0A1B1UFR7_9BRAD</name>